<comment type="caution">
    <text evidence="2">The sequence shown here is derived from an EMBL/GenBank/DDBJ whole genome shotgun (WGS) entry which is preliminary data.</text>
</comment>
<feature type="domain" description="Glycosyl transferase family 1" evidence="1">
    <location>
        <begin position="172"/>
        <end position="331"/>
    </location>
</feature>
<dbReference type="Pfam" id="PF00534">
    <property type="entry name" value="Glycos_transf_1"/>
    <property type="match status" value="1"/>
</dbReference>
<evidence type="ECO:0000313" key="2">
    <source>
        <dbReference type="EMBL" id="OTY90233.1"/>
    </source>
</evidence>
<dbReference type="CDD" id="cd03794">
    <property type="entry name" value="GT4_WbuB-like"/>
    <property type="match status" value="1"/>
</dbReference>
<dbReference type="AlphaFoldDB" id="A0A9X6FKM7"/>
<reference evidence="2 3" key="1">
    <citation type="submission" date="2016-10" db="EMBL/GenBank/DDBJ databases">
        <title>Comparative genomics of Bacillus thuringiensis reveals a path to pathogens against multiple invertebrate hosts.</title>
        <authorList>
            <person name="Zheng J."/>
            <person name="Gao Q."/>
            <person name="Liu H."/>
            <person name="Peng D."/>
            <person name="Ruan L."/>
            <person name="Sun M."/>
        </authorList>
    </citation>
    <scope>NUCLEOTIDE SEQUENCE [LARGE SCALE GENOMIC DNA]</scope>
    <source>
        <strain evidence="2">BGSC 4I4</strain>
    </source>
</reference>
<dbReference type="SUPFAM" id="SSF53756">
    <property type="entry name" value="UDP-Glycosyltransferase/glycogen phosphorylase"/>
    <property type="match status" value="1"/>
</dbReference>
<proteinExistence type="predicted"/>
<evidence type="ECO:0000259" key="1">
    <source>
        <dbReference type="Pfam" id="PF00534"/>
    </source>
</evidence>
<dbReference type="EMBL" id="NFDT01000157">
    <property type="protein sequence ID" value="OTY90233.1"/>
    <property type="molecule type" value="Genomic_DNA"/>
</dbReference>
<dbReference type="RefSeq" id="WP_086412165.1">
    <property type="nucleotide sequence ID" value="NZ_NFDT01000157.1"/>
</dbReference>
<name>A0A9X6FKM7_BACTU</name>
<protein>
    <recommendedName>
        <fullName evidence="1">Glycosyl transferase family 1 domain-containing protein</fullName>
    </recommendedName>
</protein>
<dbReference type="Gene3D" id="3.40.50.2000">
    <property type="entry name" value="Glycogen Phosphorylase B"/>
    <property type="match status" value="2"/>
</dbReference>
<organism evidence="2 3">
    <name type="scientific">Bacillus thuringiensis serovar subtoxicus</name>
    <dbReference type="NCBI Taxonomy" id="475791"/>
    <lineage>
        <taxon>Bacteria</taxon>
        <taxon>Bacillati</taxon>
        <taxon>Bacillota</taxon>
        <taxon>Bacilli</taxon>
        <taxon>Bacillales</taxon>
        <taxon>Bacillaceae</taxon>
        <taxon>Bacillus</taxon>
        <taxon>Bacillus cereus group</taxon>
    </lineage>
</organism>
<dbReference type="GO" id="GO:0016757">
    <property type="term" value="F:glycosyltransferase activity"/>
    <property type="evidence" value="ECO:0007669"/>
    <property type="project" value="InterPro"/>
</dbReference>
<dbReference type="InterPro" id="IPR001296">
    <property type="entry name" value="Glyco_trans_1"/>
</dbReference>
<accession>A0A9X6FKM7</accession>
<sequence length="350" mass="39616">MYDFLMIGWELDYSRNRVMVDKSKLKIKEVQIGQGNILLRYIKIFFQTLFALIRYKTNTVYIPAFNQANAPIIILISKIFRKKIVVDILVSEYDTIVEDRKLVPKGSLKAKKAYLLDQICLKYADVLICDTELHKKYFINKFGCSAEKISVIPVGAEEHFTYIPKKGSNEIFTVVFYGGFSPLHGIDIILNAAAELKNDPNISFTLVGNGQTKQQMVKLADKLKLENITFIDRVDYEKLPLFLSEFDVGLGIFGETDKVKRVVPNKVYQVAACRLPVITVDTPGIKEVFTNNANIILISPEGLAAKNLADAIKKLKLDNGLKAEIAMNGYNLMKEHYSVPKIRSMFNSLI</sequence>
<dbReference type="PANTHER" id="PTHR12526">
    <property type="entry name" value="GLYCOSYLTRANSFERASE"/>
    <property type="match status" value="1"/>
</dbReference>
<dbReference type="Proteomes" id="UP000194882">
    <property type="component" value="Unassembled WGS sequence"/>
</dbReference>
<evidence type="ECO:0000313" key="3">
    <source>
        <dbReference type="Proteomes" id="UP000194882"/>
    </source>
</evidence>
<gene>
    <name evidence="2" type="ORF">BK754_20030</name>
</gene>